<dbReference type="SUPFAM" id="SSF55166">
    <property type="entry name" value="Hedgehog/DD-peptidase"/>
    <property type="match status" value="1"/>
</dbReference>
<comment type="caution">
    <text evidence="2">The sequence shown here is derived from an EMBL/GenBank/DDBJ whole genome shotgun (WGS) entry which is preliminary data.</text>
</comment>
<feature type="compositionally biased region" description="Basic and acidic residues" evidence="1">
    <location>
        <begin position="73"/>
        <end position="88"/>
    </location>
</feature>
<evidence type="ECO:0000256" key="1">
    <source>
        <dbReference type="SAM" id="MobiDB-lite"/>
    </source>
</evidence>
<gene>
    <name evidence="2" type="ORF">HDF16_003106</name>
</gene>
<feature type="compositionally biased region" description="Polar residues" evidence="1">
    <location>
        <begin position="137"/>
        <end position="151"/>
    </location>
</feature>
<dbReference type="EMBL" id="JACHIP010000004">
    <property type="protein sequence ID" value="MBB5058392.1"/>
    <property type="molecule type" value="Genomic_DNA"/>
</dbReference>
<dbReference type="InterPro" id="IPR043769">
    <property type="entry name" value="DUF5715"/>
</dbReference>
<dbReference type="RefSeq" id="WP_184218010.1">
    <property type="nucleotide sequence ID" value="NZ_JACHIP010000004.1"/>
</dbReference>
<organism evidence="2 3">
    <name type="scientific">Granulicella aggregans</name>
    <dbReference type="NCBI Taxonomy" id="474949"/>
    <lineage>
        <taxon>Bacteria</taxon>
        <taxon>Pseudomonadati</taxon>
        <taxon>Acidobacteriota</taxon>
        <taxon>Terriglobia</taxon>
        <taxon>Terriglobales</taxon>
        <taxon>Acidobacteriaceae</taxon>
        <taxon>Granulicella</taxon>
    </lineage>
</organism>
<feature type="compositionally biased region" description="Basic and acidic residues" evidence="1">
    <location>
        <begin position="119"/>
        <end position="135"/>
    </location>
</feature>
<sequence length="395" mass="43453">MRANAPFPVLLALTGVVSLIGLFAAPGSLLAMTRQPMRVSEPRNTRLSPSHRSRSQAVKSRAAKSKPTKQRKPARETAPAKRHVEAARHAATTRRGRKLERTSAPTKQETAASKRVHAWVREQHKSSEPAPEPKTKATMSEATGPASSSEVMGTLDAVTPPPAGIPTMASMIPTEDLAAQPMILPSLYDKRGRLVVPPALKGSHDILVHQNLMADSDGLDRIRDDEDLTRMRNARMLSPIPENATLHVDDRLPANRRYCRPWTAVFLDTLARQHYARFQTPLQLTSAVRTVAFQQRLIHTNGNAAPAEGDTASPHLTGQAIDIGKKGLTMAEIAWLRGYLLPLVQQGKLDVEEEFQQSCFHISVYKKYMPQSAATRRVIATTHREGADVLGESLR</sequence>
<dbReference type="InterPro" id="IPR009045">
    <property type="entry name" value="Zn_M74/Hedgehog-like"/>
</dbReference>
<dbReference type="Proteomes" id="UP000540989">
    <property type="component" value="Unassembled WGS sequence"/>
</dbReference>
<proteinExistence type="predicted"/>
<reference evidence="2 3" key="1">
    <citation type="submission" date="2020-08" db="EMBL/GenBank/DDBJ databases">
        <title>Genomic Encyclopedia of Type Strains, Phase IV (KMG-V): Genome sequencing to study the core and pangenomes of soil and plant-associated prokaryotes.</title>
        <authorList>
            <person name="Whitman W."/>
        </authorList>
    </citation>
    <scope>NUCLEOTIDE SEQUENCE [LARGE SCALE GENOMIC DNA]</scope>
    <source>
        <strain evidence="2 3">M8UP14</strain>
    </source>
</reference>
<dbReference type="AlphaFoldDB" id="A0A7W7ZEN6"/>
<feature type="region of interest" description="Disordered" evidence="1">
    <location>
        <begin position="35"/>
        <end position="158"/>
    </location>
</feature>
<feature type="compositionally biased region" description="Basic residues" evidence="1">
    <location>
        <begin position="61"/>
        <end position="72"/>
    </location>
</feature>
<protein>
    <submittedName>
        <fullName evidence="2">Uncharacterized protein</fullName>
    </submittedName>
</protein>
<dbReference type="Pfam" id="PF18979">
    <property type="entry name" value="DUF5715"/>
    <property type="match status" value="1"/>
</dbReference>
<keyword evidence="3" id="KW-1185">Reference proteome</keyword>
<evidence type="ECO:0000313" key="3">
    <source>
        <dbReference type="Proteomes" id="UP000540989"/>
    </source>
</evidence>
<accession>A0A7W7ZEN6</accession>
<evidence type="ECO:0000313" key="2">
    <source>
        <dbReference type="EMBL" id="MBB5058392.1"/>
    </source>
</evidence>
<name>A0A7W7ZEN6_9BACT</name>